<feature type="region of interest" description="Disordered" evidence="1">
    <location>
        <begin position="1"/>
        <end position="22"/>
    </location>
</feature>
<protein>
    <submittedName>
        <fullName evidence="2">Uncharacterized protein</fullName>
    </submittedName>
</protein>
<dbReference type="EMBL" id="FR854060">
    <property type="protein sequence ID" value="CCA79075.1"/>
    <property type="molecule type" value="Genomic_DNA"/>
</dbReference>
<dbReference type="AlphaFoldDB" id="G2ZJ62"/>
<feature type="compositionally biased region" description="Basic residues" evidence="1">
    <location>
        <begin position="176"/>
        <end position="185"/>
    </location>
</feature>
<feature type="compositionally biased region" description="Basic and acidic residues" evidence="1">
    <location>
        <begin position="1"/>
        <end position="10"/>
    </location>
</feature>
<evidence type="ECO:0000256" key="1">
    <source>
        <dbReference type="SAM" id="MobiDB-lite"/>
    </source>
</evidence>
<evidence type="ECO:0000313" key="2">
    <source>
        <dbReference type="EMBL" id="CCA79075.1"/>
    </source>
</evidence>
<sequence>MYHSQRELHTHTIHSGSYDARMPKNPIESATLRAVTANLQAMIGPGRRFASINAMAAALDMHATTLRRYIHHESDMTMSMLDFFSDSLGISQSALIDPTATGVAPADALVVECLNLLRALPYEELAKVRQIIGVYAPAHDSGVDKPSRASTLDDLTAAPATPNAERAREGVSASARSRHSRKGAR</sequence>
<proteinExistence type="predicted"/>
<accession>G2ZJ62</accession>
<reference evidence="2" key="1">
    <citation type="journal article" date="2011" name="PLoS ONE">
        <title>Ralstonia syzygii, the Blood Disease Bacterium and some Asian R. solanacearum strains form a single genomic species despite divergent lifestyles.</title>
        <authorList>
            <person name="Remenant B."/>
            <person name="de Cambiaire J.C."/>
            <person name="Cellier G."/>
            <person name="Jacobs J.M."/>
            <person name="Mangenot S."/>
            <person name="Barbe V."/>
            <person name="Lajus A."/>
            <person name="Vallenet D."/>
            <person name="Medigue C."/>
            <person name="Fegan M."/>
            <person name="Allen C."/>
            <person name="Prior P."/>
        </authorList>
    </citation>
    <scope>NUCLEOTIDE SEQUENCE</scope>
    <source>
        <strain evidence="2">R229</strain>
    </source>
</reference>
<reference evidence="2" key="2">
    <citation type="submission" date="2011-04" db="EMBL/GenBank/DDBJ databases">
        <authorList>
            <person name="Genoscope - CEA"/>
        </authorList>
    </citation>
    <scope>NUCLEOTIDE SEQUENCE</scope>
    <source>
        <strain evidence="2">R229</strain>
    </source>
</reference>
<feature type="region of interest" description="Disordered" evidence="1">
    <location>
        <begin position="140"/>
        <end position="185"/>
    </location>
</feature>
<gene>
    <name evidence="2" type="ORF">BDB_40028</name>
</gene>
<organism evidence="2">
    <name type="scientific">blood disease bacterium R229</name>
    <dbReference type="NCBI Taxonomy" id="741978"/>
    <lineage>
        <taxon>Bacteria</taxon>
        <taxon>Pseudomonadati</taxon>
        <taxon>Pseudomonadota</taxon>
        <taxon>Betaproteobacteria</taxon>
        <taxon>Burkholderiales</taxon>
        <taxon>Burkholderiaceae</taxon>
        <taxon>Ralstonia</taxon>
        <taxon>Ralstonia solanacearum species complex</taxon>
    </lineage>
</organism>
<name>G2ZJ62_9RALS</name>